<dbReference type="AlphaFoldDB" id="A0A4Y9L1A7"/>
<organism evidence="2 3">
    <name type="scientific">Bradyrhizobium niftali</name>
    <dbReference type="NCBI Taxonomy" id="2560055"/>
    <lineage>
        <taxon>Bacteria</taxon>
        <taxon>Pseudomonadati</taxon>
        <taxon>Pseudomonadota</taxon>
        <taxon>Alphaproteobacteria</taxon>
        <taxon>Hyphomicrobiales</taxon>
        <taxon>Nitrobacteraceae</taxon>
        <taxon>Bradyrhizobium</taxon>
    </lineage>
</organism>
<feature type="transmembrane region" description="Helical" evidence="1">
    <location>
        <begin position="393"/>
        <end position="412"/>
    </location>
</feature>
<keyword evidence="3" id="KW-1185">Reference proteome</keyword>
<keyword evidence="1" id="KW-0812">Transmembrane</keyword>
<accession>A0A4Y9L1A7</accession>
<feature type="transmembrane region" description="Helical" evidence="1">
    <location>
        <begin position="107"/>
        <end position="125"/>
    </location>
</feature>
<name>A0A4Y9L1A7_9BRAD</name>
<dbReference type="Proteomes" id="UP000297966">
    <property type="component" value="Unassembled WGS sequence"/>
</dbReference>
<feature type="transmembrane region" description="Helical" evidence="1">
    <location>
        <begin position="78"/>
        <end position="95"/>
    </location>
</feature>
<feature type="transmembrane region" description="Helical" evidence="1">
    <location>
        <begin position="299"/>
        <end position="315"/>
    </location>
</feature>
<keyword evidence="1" id="KW-0472">Membrane</keyword>
<dbReference type="OrthoDB" id="9776737at2"/>
<reference evidence="2 3" key="1">
    <citation type="submission" date="2019-03" db="EMBL/GenBank/DDBJ databases">
        <title>Bradyrhizobium diversity isolated from nodules of Chamaecrista fasciculata.</title>
        <authorList>
            <person name="Klepa M.S."/>
            <person name="Urquiaga M.O."/>
            <person name="Hungria M."/>
            <person name="Delamuta J.R."/>
        </authorList>
    </citation>
    <scope>NUCLEOTIDE SEQUENCE [LARGE SCALE GENOMIC DNA]</scope>
    <source>
        <strain evidence="2 3">CNPSo 3448</strain>
    </source>
</reference>
<protein>
    <recommendedName>
        <fullName evidence="4">Mannosyltransferase related to Gpi18</fullName>
    </recommendedName>
</protein>
<dbReference type="EMBL" id="SPQT01000064">
    <property type="protein sequence ID" value="TFV36566.1"/>
    <property type="molecule type" value="Genomic_DNA"/>
</dbReference>
<keyword evidence="1" id="KW-1133">Transmembrane helix</keyword>
<sequence length="464" mass="50358">MKKETIDTSADPGLCISPAETLPTSSPLAITLMMGCGFAGLGLRYLVREHATDDAIQFLIPWYAFARDHGIAALAEPFTNYTPVYSYLLLIAARFDWLGQPLSLVKMISAIFELGCAIVVAQMVWRATKIPLRACLAFCAVWLAPTVIFNGALWGQADSIWTFFTLVALALFMRDRNGIAPFAMSFSVKAQGVFLGPFVLGMILRRRIHLAWLATVPGIYLVLAVPVLVAGRSLASVFAVYLDQAHTFNRLTMNAANIWVLAGAMPYAMGVAIGMVLAATSGLALSILIARSQRTGPEFILLAACVSLMLMPYLLPKMHERYFYAFELASIALACLNPRYLPFAVIAQVDGVLSYLVFESGIVLGVLPAALCNSLLVYYLVLDLWRGERGFRFPRLAWLGFIASTAGLFSYLVFEGPGWDISPVYLLATGLVTAAALRLLTDSQRTPISGQEAGTPGVAEALST</sequence>
<feature type="transmembrane region" description="Helical" evidence="1">
    <location>
        <begin position="361"/>
        <end position="381"/>
    </location>
</feature>
<feature type="transmembrane region" description="Helical" evidence="1">
    <location>
        <begin position="424"/>
        <end position="441"/>
    </location>
</feature>
<feature type="transmembrane region" description="Helical" evidence="1">
    <location>
        <begin position="256"/>
        <end position="279"/>
    </location>
</feature>
<gene>
    <name evidence="2" type="ORF">E4K65_45115</name>
</gene>
<evidence type="ECO:0000313" key="2">
    <source>
        <dbReference type="EMBL" id="TFV36566.1"/>
    </source>
</evidence>
<feature type="transmembrane region" description="Helical" evidence="1">
    <location>
        <begin position="132"/>
        <end position="153"/>
    </location>
</feature>
<proteinExistence type="predicted"/>
<comment type="caution">
    <text evidence="2">The sequence shown here is derived from an EMBL/GenBank/DDBJ whole genome shotgun (WGS) entry which is preliminary data.</text>
</comment>
<evidence type="ECO:0000256" key="1">
    <source>
        <dbReference type="SAM" id="Phobius"/>
    </source>
</evidence>
<evidence type="ECO:0000313" key="3">
    <source>
        <dbReference type="Proteomes" id="UP000297966"/>
    </source>
</evidence>
<feature type="transmembrane region" description="Helical" evidence="1">
    <location>
        <begin position="210"/>
        <end position="235"/>
    </location>
</feature>
<feature type="transmembrane region" description="Helical" evidence="1">
    <location>
        <begin position="28"/>
        <end position="47"/>
    </location>
</feature>
<evidence type="ECO:0008006" key="4">
    <source>
        <dbReference type="Google" id="ProtNLM"/>
    </source>
</evidence>
<feature type="transmembrane region" description="Helical" evidence="1">
    <location>
        <begin position="186"/>
        <end position="204"/>
    </location>
</feature>